<evidence type="ECO:0000313" key="3">
    <source>
        <dbReference type="Proteomes" id="UP001500630"/>
    </source>
</evidence>
<dbReference type="EMBL" id="BAABDQ010000005">
    <property type="protein sequence ID" value="GAA3548598.1"/>
    <property type="molecule type" value="Genomic_DNA"/>
</dbReference>
<dbReference type="PANTHER" id="PTHR43162:SF1">
    <property type="entry name" value="PRESTALK A DIFFERENTIATION PROTEIN A"/>
    <property type="match status" value="1"/>
</dbReference>
<dbReference type="SUPFAM" id="SSF51735">
    <property type="entry name" value="NAD(P)-binding Rossmann-fold domains"/>
    <property type="match status" value="1"/>
</dbReference>
<name>A0ABP6WF61_9ACTN</name>
<protein>
    <submittedName>
        <fullName evidence="2">NAD(P)H-binding protein</fullName>
    </submittedName>
</protein>
<dbReference type="Pfam" id="PF05368">
    <property type="entry name" value="NmrA"/>
    <property type="match status" value="1"/>
</dbReference>
<accession>A0ABP6WF61</accession>
<organism evidence="2 3">
    <name type="scientific">Nonomuraea rosea</name>
    <dbReference type="NCBI Taxonomy" id="638574"/>
    <lineage>
        <taxon>Bacteria</taxon>
        <taxon>Bacillati</taxon>
        <taxon>Actinomycetota</taxon>
        <taxon>Actinomycetes</taxon>
        <taxon>Streptosporangiales</taxon>
        <taxon>Streptosporangiaceae</taxon>
        <taxon>Nonomuraea</taxon>
    </lineage>
</organism>
<dbReference type="Gene3D" id="3.40.50.720">
    <property type="entry name" value="NAD(P)-binding Rossmann-like Domain"/>
    <property type="match status" value="1"/>
</dbReference>
<feature type="domain" description="NmrA-like" evidence="1">
    <location>
        <begin position="15"/>
        <end position="253"/>
    </location>
</feature>
<dbReference type="InterPro" id="IPR051604">
    <property type="entry name" value="Ergot_Alk_Oxidoreductase"/>
</dbReference>
<evidence type="ECO:0000259" key="1">
    <source>
        <dbReference type="Pfam" id="PF05368"/>
    </source>
</evidence>
<comment type="caution">
    <text evidence="2">The sequence shown here is derived from an EMBL/GenBank/DDBJ whole genome shotgun (WGS) entry which is preliminary data.</text>
</comment>
<reference evidence="3" key="1">
    <citation type="journal article" date="2019" name="Int. J. Syst. Evol. Microbiol.">
        <title>The Global Catalogue of Microorganisms (GCM) 10K type strain sequencing project: providing services to taxonomists for standard genome sequencing and annotation.</title>
        <authorList>
            <consortium name="The Broad Institute Genomics Platform"/>
            <consortium name="The Broad Institute Genome Sequencing Center for Infectious Disease"/>
            <person name="Wu L."/>
            <person name="Ma J."/>
        </authorList>
    </citation>
    <scope>NUCLEOTIDE SEQUENCE [LARGE SCALE GENOMIC DNA]</scope>
    <source>
        <strain evidence="3">JCM 17326</strain>
    </source>
</reference>
<evidence type="ECO:0000313" key="2">
    <source>
        <dbReference type="EMBL" id="GAA3548598.1"/>
    </source>
</evidence>
<gene>
    <name evidence="2" type="ORF">GCM10022419_031090</name>
</gene>
<dbReference type="PANTHER" id="PTHR43162">
    <property type="match status" value="1"/>
</dbReference>
<dbReference type="Proteomes" id="UP001500630">
    <property type="component" value="Unassembled WGS sequence"/>
</dbReference>
<keyword evidence="3" id="KW-1185">Reference proteome</keyword>
<dbReference type="InterPro" id="IPR008030">
    <property type="entry name" value="NmrA-like"/>
</dbReference>
<dbReference type="InterPro" id="IPR036291">
    <property type="entry name" value="NAD(P)-bd_dom_sf"/>
</dbReference>
<proteinExistence type="predicted"/>
<sequence length="298" mass="31467">MASYGEQVSQPQQEKAMILVTAATAPVGRSIVEQLAAAGTPVRALTRDPSSAGLPEGAEVVAGDLNDPDSLAAAFDGVTSVFLLAATTGFAPAFLKAAAEAGVRRIVFQSSGAIVDDAEPQPDDIAAFHDDIERQIRASGIEWTFLRLAVASADALQWAFDVPGQLEKGDVVRGPWADAQVSPIHPADFAAVAIAALTDAGRTDAGHAGHTYAVTGPRSITHAEQIALIGRAHGRDLRYEELPEEEARKAISPYAPADVLFATWSRHRTSPAPVTDTIERLTGRPARTTEEWASSYPI</sequence>